<reference evidence="3 4" key="1">
    <citation type="journal article" date="2023" name="Nucleic Acids Res.">
        <title>The hologenome of Daphnia magna reveals possible DNA methylation and microbiome-mediated evolution of the host genome.</title>
        <authorList>
            <person name="Chaturvedi A."/>
            <person name="Li X."/>
            <person name="Dhandapani V."/>
            <person name="Marshall H."/>
            <person name="Kissane S."/>
            <person name="Cuenca-Cambronero M."/>
            <person name="Asole G."/>
            <person name="Calvet F."/>
            <person name="Ruiz-Romero M."/>
            <person name="Marangio P."/>
            <person name="Guigo R."/>
            <person name="Rago D."/>
            <person name="Mirbahai L."/>
            <person name="Eastwood N."/>
            <person name="Colbourne J.K."/>
            <person name="Zhou J."/>
            <person name="Mallon E."/>
            <person name="Orsini L."/>
        </authorList>
    </citation>
    <scope>NUCLEOTIDE SEQUENCE [LARGE SCALE GENOMIC DNA]</scope>
    <source>
        <strain evidence="3">LRV0_1</strain>
    </source>
</reference>
<proteinExistence type="predicted"/>
<keyword evidence="2" id="KW-0732">Signal</keyword>
<feature type="signal peptide" evidence="2">
    <location>
        <begin position="1"/>
        <end position="20"/>
    </location>
</feature>
<protein>
    <submittedName>
        <fullName evidence="3">Uncharacterized protein</fullName>
    </submittedName>
</protein>
<comment type="caution">
    <text evidence="3">The sequence shown here is derived from an EMBL/GenBank/DDBJ whole genome shotgun (WGS) entry which is preliminary data.</text>
</comment>
<evidence type="ECO:0000313" key="4">
    <source>
        <dbReference type="Proteomes" id="UP001234178"/>
    </source>
</evidence>
<keyword evidence="4" id="KW-1185">Reference proteome</keyword>
<evidence type="ECO:0000313" key="3">
    <source>
        <dbReference type="EMBL" id="KAK4045002.1"/>
    </source>
</evidence>
<dbReference type="Proteomes" id="UP001234178">
    <property type="component" value="Unassembled WGS sequence"/>
</dbReference>
<accession>A0ABR0B8W0</accession>
<feature type="chain" id="PRO_5046575515" evidence="2">
    <location>
        <begin position="21"/>
        <end position="229"/>
    </location>
</feature>
<sequence>MKKLTLSVSASFLAIAGCGGDPAPKHPEEIYTNSIARVDVTASAVPSASAPAPVPSAPELETNSGPRPEDYVRTRSPAEVPVPPPPTSAKPTKPVHAESLAPLAEPGERLNPFKHVHLASISPLKAAPIVAEDDRAFVVVFLPPTGALGEAVLPGEERNWGFRKISCRSKRLLTPGKQHTNRLTILVGGVLAGEPVMVGERDCVVSNRDFVRCATKIKLGSPAASKRIK</sequence>
<evidence type="ECO:0000256" key="1">
    <source>
        <dbReference type="SAM" id="MobiDB-lite"/>
    </source>
</evidence>
<organism evidence="3 4">
    <name type="scientific">Daphnia magna</name>
    <dbReference type="NCBI Taxonomy" id="35525"/>
    <lineage>
        <taxon>Eukaryota</taxon>
        <taxon>Metazoa</taxon>
        <taxon>Ecdysozoa</taxon>
        <taxon>Arthropoda</taxon>
        <taxon>Crustacea</taxon>
        <taxon>Branchiopoda</taxon>
        <taxon>Diplostraca</taxon>
        <taxon>Cladocera</taxon>
        <taxon>Anomopoda</taxon>
        <taxon>Daphniidae</taxon>
        <taxon>Daphnia</taxon>
    </lineage>
</organism>
<name>A0ABR0B8W0_9CRUS</name>
<dbReference type="EMBL" id="JAOYFB010000041">
    <property type="protein sequence ID" value="KAK4045002.1"/>
    <property type="molecule type" value="Genomic_DNA"/>
</dbReference>
<dbReference type="PROSITE" id="PS51257">
    <property type="entry name" value="PROKAR_LIPOPROTEIN"/>
    <property type="match status" value="1"/>
</dbReference>
<gene>
    <name evidence="3" type="ORF">OUZ56_032409</name>
</gene>
<feature type="region of interest" description="Disordered" evidence="1">
    <location>
        <begin position="44"/>
        <end position="96"/>
    </location>
</feature>
<evidence type="ECO:0000256" key="2">
    <source>
        <dbReference type="SAM" id="SignalP"/>
    </source>
</evidence>